<dbReference type="PANTHER" id="PTHR45947:SF13">
    <property type="entry name" value="TRANSFERASE"/>
    <property type="match status" value="1"/>
</dbReference>
<dbReference type="Pfam" id="PF13692">
    <property type="entry name" value="Glyco_trans_1_4"/>
    <property type="match status" value="1"/>
</dbReference>
<dbReference type="Gene3D" id="3.40.50.2000">
    <property type="entry name" value="Glycogen Phosphorylase B"/>
    <property type="match status" value="2"/>
</dbReference>
<gene>
    <name evidence="2" type="ORF">A3E04_00385</name>
</gene>
<name>A0A1F6GKU6_9BACT</name>
<dbReference type="Pfam" id="PF13439">
    <property type="entry name" value="Glyco_transf_4"/>
    <property type="match status" value="1"/>
</dbReference>
<evidence type="ECO:0000313" key="3">
    <source>
        <dbReference type="Proteomes" id="UP000176968"/>
    </source>
</evidence>
<dbReference type="PANTHER" id="PTHR45947">
    <property type="entry name" value="SULFOQUINOVOSYL TRANSFERASE SQD2"/>
    <property type="match status" value="1"/>
</dbReference>
<dbReference type="InterPro" id="IPR028098">
    <property type="entry name" value="Glyco_trans_4-like_N"/>
</dbReference>
<evidence type="ECO:0000313" key="2">
    <source>
        <dbReference type="EMBL" id="OGG98690.1"/>
    </source>
</evidence>
<dbReference type="GO" id="GO:0016757">
    <property type="term" value="F:glycosyltransferase activity"/>
    <property type="evidence" value="ECO:0007669"/>
    <property type="project" value="TreeGrafter"/>
</dbReference>
<feature type="domain" description="Glycosyltransferase subfamily 4-like N-terminal" evidence="1">
    <location>
        <begin position="16"/>
        <end position="193"/>
    </location>
</feature>
<dbReference type="Proteomes" id="UP000176968">
    <property type="component" value="Unassembled WGS sequence"/>
</dbReference>
<dbReference type="InterPro" id="IPR050194">
    <property type="entry name" value="Glycosyltransferase_grp1"/>
</dbReference>
<organism evidence="2 3">
    <name type="scientific">Candidatus Kuenenbacteria bacterium RIFCSPHIGHO2_12_FULL_42_14</name>
    <dbReference type="NCBI Taxonomy" id="1798563"/>
    <lineage>
        <taxon>Bacteria</taxon>
        <taxon>Candidatus Kueneniibacteriota</taxon>
    </lineage>
</organism>
<proteinExistence type="predicted"/>
<dbReference type="EMBL" id="MFMY01000042">
    <property type="protein sequence ID" value="OGG98690.1"/>
    <property type="molecule type" value="Genomic_DNA"/>
</dbReference>
<comment type="caution">
    <text evidence="2">The sequence shown here is derived from an EMBL/GenBank/DDBJ whole genome shotgun (WGS) entry which is preliminary data.</text>
</comment>
<sequence>MKICLINNLYPPYHRGGAEIVVENQAKEFLTQGHDVFVITSKPVEHIAGTQNLAFLQSKIYRFYPLNIISYYHLNKLSFVFRVLWRLLDIFNWQAYFKIKKIFKQEKPDIVYGHNLTGLGLLIPRLIKKLRIKYIQTMHDVVGVRPSGLLIFGKEKEIFLIKLWSSLNRWLYDSPDEVHFPSAWLKNFYAARGFFKNSGKKVLRNFALPPDENLLANKKPKLQGEINFLYLGQIEEHKGILFLIQALNTLYLIHYTLCVVGTGYALLQAKQLAVNNPRIKFIGWQPKEKIQEYLRWADYTILSSLCYENSPTVIFESLSAGVPVIAPNFGGIPELIQDGTNGYLFRPGDGKELISIIKNIYEKSKNT</sequence>
<reference evidence="2 3" key="1">
    <citation type="journal article" date="2016" name="Nat. Commun.">
        <title>Thousands of microbial genomes shed light on interconnected biogeochemical processes in an aquifer system.</title>
        <authorList>
            <person name="Anantharaman K."/>
            <person name="Brown C.T."/>
            <person name="Hug L.A."/>
            <person name="Sharon I."/>
            <person name="Castelle C.J."/>
            <person name="Probst A.J."/>
            <person name="Thomas B.C."/>
            <person name="Singh A."/>
            <person name="Wilkins M.J."/>
            <person name="Karaoz U."/>
            <person name="Brodie E.L."/>
            <person name="Williams K.H."/>
            <person name="Hubbard S.S."/>
            <person name="Banfield J.F."/>
        </authorList>
    </citation>
    <scope>NUCLEOTIDE SEQUENCE [LARGE SCALE GENOMIC DNA]</scope>
</reference>
<accession>A0A1F6GKU6</accession>
<protein>
    <recommendedName>
        <fullName evidence="1">Glycosyltransferase subfamily 4-like N-terminal domain-containing protein</fullName>
    </recommendedName>
</protein>
<evidence type="ECO:0000259" key="1">
    <source>
        <dbReference type="Pfam" id="PF13439"/>
    </source>
</evidence>
<dbReference type="AlphaFoldDB" id="A0A1F6GKU6"/>
<dbReference type="SUPFAM" id="SSF53756">
    <property type="entry name" value="UDP-Glycosyltransferase/glycogen phosphorylase"/>
    <property type="match status" value="1"/>
</dbReference>